<keyword evidence="5" id="KW-1185">Reference proteome</keyword>
<dbReference type="InterPro" id="IPR029045">
    <property type="entry name" value="ClpP/crotonase-like_dom_sf"/>
</dbReference>
<dbReference type="Gene3D" id="3.30.750.44">
    <property type="match status" value="1"/>
</dbReference>
<protein>
    <submittedName>
        <fullName evidence="4">S41 family peptidase</fullName>
    </submittedName>
</protein>
<feature type="domain" description="Tail specific protease" evidence="3">
    <location>
        <begin position="137"/>
        <end position="319"/>
    </location>
</feature>
<dbReference type="CDD" id="cd07563">
    <property type="entry name" value="Peptidase_S41_IRBP"/>
    <property type="match status" value="1"/>
</dbReference>
<dbReference type="Pfam" id="PF03572">
    <property type="entry name" value="Peptidase_S41"/>
    <property type="match status" value="1"/>
</dbReference>
<proteinExistence type="predicted"/>
<evidence type="ECO:0000256" key="1">
    <source>
        <dbReference type="SAM" id="MobiDB-lite"/>
    </source>
</evidence>
<dbReference type="PANTHER" id="PTHR11261">
    <property type="entry name" value="INTERPHOTORECEPTOR RETINOID-BINDING PROTEIN"/>
    <property type="match status" value="1"/>
</dbReference>
<feature type="signal peptide" evidence="2">
    <location>
        <begin position="1"/>
        <end position="29"/>
    </location>
</feature>
<organism evidence="4 5">
    <name type="scientific">Mucilaginibacter corticis</name>
    <dbReference type="NCBI Taxonomy" id="2597670"/>
    <lineage>
        <taxon>Bacteria</taxon>
        <taxon>Pseudomonadati</taxon>
        <taxon>Bacteroidota</taxon>
        <taxon>Sphingobacteriia</taxon>
        <taxon>Sphingobacteriales</taxon>
        <taxon>Sphingobacteriaceae</taxon>
        <taxon>Mucilaginibacter</taxon>
    </lineage>
</organism>
<keyword evidence="2" id="KW-0732">Signal</keyword>
<dbReference type="Gene3D" id="3.90.226.10">
    <property type="entry name" value="2-enoyl-CoA Hydratase, Chain A, domain 1"/>
    <property type="match status" value="1"/>
</dbReference>
<accession>A0A556MVQ1</accession>
<dbReference type="Proteomes" id="UP000318733">
    <property type="component" value="Unassembled WGS sequence"/>
</dbReference>
<feature type="region of interest" description="Disordered" evidence="1">
    <location>
        <begin position="104"/>
        <end position="132"/>
    </location>
</feature>
<dbReference type="EMBL" id="VLPK01000001">
    <property type="protein sequence ID" value="TSJ43987.1"/>
    <property type="molecule type" value="Genomic_DNA"/>
</dbReference>
<feature type="chain" id="PRO_5021968665" evidence="2">
    <location>
        <begin position="30"/>
        <end position="463"/>
    </location>
</feature>
<dbReference type="AlphaFoldDB" id="A0A556MVQ1"/>
<dbReference type="SMART" id="SM00245">
    <property type="entry name" value="TSPc"/>
    <property type="match status" value="1"/>
</dbReference>
<dbReference type="InterPro" id="IPR005151">
    <property type="entry name" value="Tail-specific_protease"/>
</dbReference>
<name>A0A556MVQ1_9SPHI</name>
<dbReference type="GO" id="GO:0008236">
    <property type="term" value="F:serine-type peptidase activity"/>
    <property type="evidence" value="ECO:0007669"/>
    <property type="project" value="InterPro"/>
</dbReference>
<reference evidence="4 5" key="1">
    <citation type="submission" date="2019-07" db="EMBL/GenBank/DDBJ databases">
        <authorList>
            <person name="Huq M.A."/>
        </authorList>
    </citation>
    <scope>NUCLEOTIDE SEQUENCE [LARGE SCALE GENOMIC DNA]</scope>
    <source>
        <strain evidence="4 5">MAH-19</strain>
    </source>
</reference>
<gene>
    <name evidence="4" type="ORF">FO440_07360</name>
</gene>
<evidence type="ECO:0000256" key="2">
    <source>
        <dbReference type="SAM" id="SignalP"/>
    </source>
</evidence>
<evidence type="ECO:0000259" key="3">
    <source>
        <dbReference type="SMART" id="SM00245"/>
    </source>
</evidence>
<dbReference type="SUPFAM" id="SSF52096">
    <property type="entry name" value="ClpP/crotonase"/>
    <property type="match status" value="1"/>
</dbReference>
<dbReference type="Pfam" id="PF11918">
    <property type="entry name" value="Peptidase_S41_N"/>
    <property type="match status" value="1"/>
</dbReference>
<dbReference type="PANTHER" id="PTHR11261:SF3">
    <property type="entry name" value="RETINOL-BINDING PROTEIN 3"/>
    <property type="match status" value="1"/>
</dbReference>
<dbReference type="RefSeq" id="WP_144247550.1">
    <property type="nucleotide sequence ID" value="NZ_VLPK01000001.1"/>
</dbReference>
<evidence type="ECO:0000313" key="4">
    <source>
        <dbReference type="EMBL" id="TSJ43987.1"/>
    </source>
</evidence>
<evidence type="ECO:0000313" key="5">
    <source>
        <dbReference type="Proteomes" id="UP000318733"/>
    </source>
</evidence>
<sequence>MKATFIKQTGRAICVATVLLLGNSLSTFAQTVSDADAHEIVTKLGDRLVDVYPFPEISEKYKADLLKNEAAGHYHSLTETELAAKLTADMRATHKDVHLRVSRNEESYKNMTEPRGNRRGGARTSEDNSNERANYGFKRVEIDGTTSTAYVEIPGPFLASEEALDIAAASMNMCAFSKYVILDVRHNPGGTGQMGRFLASYFYPTGREQFYLNGFYKDRTRDEQEWTYTYVPGRHMPDAKVYILTSRGTGSASEGFAYAMQQLKRATIVGDTSAGAGIAGGNVALKNNLVAFVPVKMVVGPHDNHGWEGTGVIPDVETGKDDALAATHKLILQDILANSVDTLQKAAAQWVLDDSGIASNAATNMKAKYGDLVGKYSSNITITYIKGDLLWNRVEPGKPTESYPLKEVKPDVLVAVGLNANIGPNVSRIYINRDAKGKVESLTRKTLGGNGRISTTGMPIKKV</sequence>
<dbReference type="OrthoDB" id="6397760at2"/>
<comment type="caution">
    <text evidence="4">The sequence shown here is derived from an EMBL/GenBank/DDBJ whole genome shotgun (WGS) entry which is preliminary data.</text>
</comment>
<dbReference type="GO" id="GO:0006508">
    <property type="term" value="P:proteolysis"/>
    <property type="evidence" value="ECO:0007669"/>
    <property type="project" value="InterPro"/>
</dbReference>